<reference evidence="1 2" key="2">
    <citation type="journal article" date="2012" name="J. Bacteriol.">
        <title>Complete genome sequences of six strains of the genus Methylobacterium.</title>
        <authorList>
            <person name="Marx C.J."/>
            <person name="Bringel F."/>
            <person name="Chistoserdova L."/>
            <person name="Moulin L."/>
            <person name="Farhan Ul Haque M."/>
            <person name="Fleischman D.E."/>
            <person name="Gruffaz C."/>
            <person name="Jourand P."/>
            <person name="Knief C."/>
            <person name="Lee M.C."/>
            <person name="Muller E.E."/>
            <person name="Nadalig T."/>
            <person name="Peyraud R."/>
            <person name="Roselli S."/>
            <person name="Russ L."/>
            <person name="Goodwin L.A."/>
            <person name="Ivanova N."/>
            <person name="Kyrpides N."/>
            <person name="Lajus A."/>
            <person name="Land M.L."/>
            <person name="Medigue C."/>
            <person name="Mikhailova N."/>
            <person name="Nolan M."/>
            <person name="Woyke T."/>
            <person name="Stolyar S."/>
            <person name="Vorholt J.A."/>
            <person name="Vuilleumier S."/>
        </authorList>
    </citation>
    <scope>NUCLEOTIDE SEQUENCE [LARGE SCALE GENOMIC DNA]</scope>
    <source>
        <strain evidence="2">CM4 / NCIMB 13688</strain>
    </source>
</reference>
<evidence type="ECO:0000313" key="2">
    <source>
        <dbReference type="Proteomes" id="UP000002385"/>
    </source>
</evidence>
<evidence type="ECO:0008006" key="3">
    <source>
        <dbReference type="Google" id="ProtNLM"/>
    </source>
</evidence>
<sequence>MKLSALKTDTTNTQGRWVGQIPGLGDLRLKVRPAGNADHRRRLDELLRAVPRADRLRGLAPEKQREIEAEAILDAVLFGWDGVEGDGTIGAADQPLPFERETAKALLTDPAYQMLRDAVDWAADAVAVEAQQDRNDDEGNS</sequence>
<organism evidence="1 2">
    <name type="scientific">Methylorubrum extorquens (strain CM4 / NCIMB 13688)</name>
    <name type="common">Methylobacterium extorquens</name>
    <dbReference type="NCBI Taxonomy" id="440085"/>
    <lineage>
        <taxon>Bacteria</taxon>
        <taxon>Pseudomonadati</taxon>
        <taxon>Pseudomonadota</taxon>
        <taxon>Alphaproteobacteria</taxon>
        <taxon>Hyphomicrobiales</taxon>
        <taxon>Methylobacteriaceae</taxon>
        <taxon>Methylorubrum</taxon>
    </lineage>
</organism>
<dbReference type="RefSeq" id="WP_015950272.1">
    <property type="nucleotide sequence ID" value="NC_011757.1"/>
</dbReference>
<proteinExistence type="predicted"/>
<name>B7KSV1_METC4</name>
<accession>B7KSV1</accession>
<reference evidence="2" key="1">
    <citation type="submission" date="2008-12" db="EMBL/GenBank/DDBJ databases">
        <title>Complete sequence of chromosome of Methylobacterium chloromethanicum CM4.</title>
        <authorList>
            <consortium name="US DOE Joint Genome Institute"/>
            <person name="Lucas S."/>
            <person name="Copeland A."/>
            <person name="Lapidus A."/>
            <person name="Glavina del Rio T."/>
            <person name="Dalin E."/>
            <person name="Tice H."/>
            <person name="Bruce D."/>
            <person name="Goodwin L."/>
            <person name="Pitluck S."/>
            <person name="Chertkov O."/>
            <person name="Brettin T."/>
            <person name="Detter J.C."/>
            <person name="Han C."/>
            <person name="Larimer F."/>
            <person name="Land M."/>
            <person name="Hauser L."/>
            <person name="Kyrpides N."/>
            <person name="Mikhailova N."/>
            <person name="Marx C."/>
            <person name="Richardson P."/>
        </authorList>
    </citation>
    <scope>NUCLEOTIDE SEQUENCE [LARGE SCALE GENOMIC DNA]</scope>
    <source>
        <strain evidence="2">CM4 / NCIMB 13688</strain>
    </source>
</reference>
<protein>
    <recommendedName>
        <fullName evidence="3">Tail assembly chaperone</fullName>
    </recommendedName>
</protein>
<dbReference type="Proteomes" id="UP000002385">
    <property type="component" value="Chromosome"/>
</dbReference>
<gene>
    <name evidence="1" type="ordered locus">Mchl_1589</name>
</gene>
<dbReference type="KEGG" id="mch:Mchl_1589"/>
<dbReference type="HOGENOM" id="CLU_1852877_0_0_5"/>
<dbReference type="AlphaFoldDB" id="B7KSV1"/>
<dbReference type="EMBL" id="CP001298">
    <property type="protein sequence ID" value="ACK82453.1"/>
    <property type="molecule type" value="Genomic_DNA"/>
</dbReference>
<evidence type="ECO:0000313" key="1">
    <source>
        <dbReference type="EMBL" id="ACK82453.1"/>
    </source>
</evidence>